<comment type="caution">
    <text evidence="4">The sequence shown here is derived from an EMBL/GenBank/DDBJ whole genome shotgun (WGS) entry which is preliminary data.</text>
</comment>
<dbReference type="EMBL" id="JAZHBO010000001">
    <property type="protein sequence ID" value="MEF2155544.1"/>
    <property type="molecule type" value="Genomic_DNA"/>
</dbReference>
<evidence type="ECO:0000259" key="3">
    <source>
        <dbReference type="Pfam" id="PF00149"/>
    </source>
</evidence>
<accession>A0ABU7UYF2</accession>
<evidence type="ECO:0000313" key="4">
    <source>
        <dbReference type="EMBL" id="MEF2155544.1"/>
    </source>
</evidence>
<gene>
    <name evidence="4" type="ORF">V3390_04760</name>
</gene>
<evidence type="ECO:0000256" key="2">
    <source>
        <dbReference type="ARBA" id="ARBA00022801"/>
    </source>
</evidence>
<evidence type="ECO:0000313" key="5">
    <source>
        <dbReference type="Proteomes" id="UP001356170"/>
    </source>
</evidence>
<sequence>MTLAAAAMVYGAVVEPRQLHMVPHSVGVNELPAACEGVRIDLVSDIHTGSLNNGVDNLDRLVGDLKRSDADVVLLAGDYVILSVLGGTYVSGATVAHHLQPLARQKPTYAVLGNHDWWKNGQQIAQDFRKAGIHMTDNRAVRMKVRQCEFWLVGIGDKDEGHPDIAFALEQTRSAPNLPKIALTHNPELFEQIPEEVGLTLAGHTHGGQIHVPIGGYPAFWFKPKAESTFVDGLYREPDGRALFVTRGVGTSIVSLRFGVPPEVSQLTLRRATQAR</sequence>
<name>A0ABU7UYF2_9GAMM</name>
<dbReference type="InterPro" id="IPR029052">
    <property type="entry name" value="Metallo-depent_PP-like"/>
</dbReference>
<protein>
    <submittedName>
        <fullName evidence="4">Metallophosphoesterase</fullName>
    </submittedName>
</protein>
<keyword evidence="1" id="KW-0479">Metal-binding</keyword>
<dbReference type="PANTHER" id="PTHR31302">
    <property type="entry name" value="TRANSMEMBRANE PROTEIN WITH METALLOPHOSPHOESTERASE DOMAIN-RELATED"/>
    <property type="match status" value="1"/>
</dbReference>
<keyword evidence="5" id="KW-1185">Reference proteome</keyword>
<proteinExistence type="predicted"/>
<dbReference type="SUPFAM" id="SSF56300">
    <property type="entry name" value="Metallo-dependent phosphatases"/>
    <property type="match status" value="1"/>
</dbReference>
<dbReference type="InterPro" id="IPR051158">
    <property type="entry name" value="Metallophosphoesterase_sf"/>
</dbReference>
<dbReference type="Pfam" id="PF00149">
    <property type="entry name" value="Metallophos"/>
    <property type="match status" value="1"/>
</dbReference>
<feature type="domain" description="Calcineurin-like phosphoesterase" evidence="3">
    <location>
        <begin position="39"/>
        <end position="207"/>
    </location>
</feature>
<reference evidence="4 5" key="1">
    <citation type="submission" date="2024-01" db="EMBL/GenBank/DDBJ databases">
        <title>Novel species of the genus Luteimonas isolated from rivers.</title>
        <authorList>
            <person name="Lu H."/>
        </authorList>
    </citation>
    <scope>NUCLEOTIDE SEQUENCE [LARGE SCALE GENOMIC DNA]</scope>
    <source>
        <strain evidence="4 5">FXH3W</strain>
    </source>
</reference>
<dbReference type="RefSeq" id="WP_331703563.1">
    <property type="nucleotide sequence ID" value="NZ_JAZHBO010000001.1"/>
</dbReference>
<dbReference type="PANTHER" id="PTHR31302:SF31">
    <property type="entry name" value="PHOSPHODIESTERASE YAEI"/>
    <property type="match status" value="1"/>
</dbReference>
<dbReference type="Gene3D" id="3.60.21.10">
    <property type="match status" value="1"/>
</dbReference>
<dbReference type="InterPro" id="IPR004843">
    <property type="entry name" value="Calcineurin-like_PHP"/>
</dbReference>
<keyword evidence="2" id="KW-0378">Hydrolase</keyword>
<dbReference type="Proteomes" id="UP001356170">
    <property type="component" value="Unassembled WGS sequence"/>
</dbReference>
<evidence type="ECO:0000256" key="1">
    <source>
        <dbReference type="ARBA" id="ARBA00022723"/>
    </source>
</evidence>
<organism evidence="4 5">
    <name type="scientific">Aquilutibacter rugosus</name>
    <dbReference type="NCBI Taxonomy" id="3115820"/>
    <lineage>
        <taxon>Bacteria</taxon>
        <taxon>Pseudomonadati</taxon>
        <taxon>Pseudomonadota</taxon>
        <taxon>Gammaproteobacteria</taxon>
        <taxon>Lysobacterales</taxon>
        <taxon>Lysobacteraceae</taxon>
        <taxon>Aquilutibacter</taxon>
    </lineage>
</organism>